<gene>
    <name evidence="2" type="ORF">IPL58_12800</name>
</gene>
<feature type="region of interest" description="Disordered" evidence="1">
    <location>
        <begin position="66"/>
        <end position="90"/>
    </location>
</feature>
<dbReference type="EMBL" id="JADJUC010000016">
    <property type="protein sequence ID" value="MBK8524874.1"/>
    <property type="molecule type" value="Genomic_DNA"/>
</dbReference>
<dbReference type="Proteomes" id="UP000886689">
    <property type="component" value="Unassembled WGS sequence"/>
</dbReference>
<comment type="caution">
    <text evidence="2">The sequence shown here is derived from an EMBL/GenBank/DDBJ whole genome shotgun (WGS) entry which is preliminary data.</text>
</comment>
<reference evidence="2" key="1">
    <citation type="submission" date="2020-10" db="EMBL/GenBank/DDBJ databases">
        <title>Connecting structure to function with the recovery of over 1000 high-quality activated sludge metagenome-assembled genomes encoding full-length rRNA genes using long-read sequencing.</title>
        <authorList>
            <person name="Singleton C.M."/>
            <person name="Petriglieri F."/>
            <person name="Kristensen J.M."/>
            <person name="Kirkegaard R.H."/>
            <person name="Michaelsen T.Y."/>
            <person name="Andersen M.H."/>
            <person name="Karst S.M."/>
            <person name="Dueholm M.S."/>
            <person name="Nielsen P.H."/>
            <person name="Albertsen M."/>
        </authorList>
    </citation>
    <scope>NUCLEOTIDE SEQUENCE</scope>
    <source>
        <strain evidence="2">Hirt_18-Q3-R61-65_BATAC.395</strain>
    </source>
</reference>
<organism evidence="2 3">
    <name type="scientific">Candidatus Proximibacter danicus</name>
    <dbReference type="NCBI Taxonomy" id="2954365"/>
    <lineage>
        <taxon>Bacteria</taxon>
        <taxon>Pseudomonadati</taxon>
        <taxon>Pseudomonadota</taxon>
        <taxon>Betaproteobacteria</taxon>
        <taxon>Candidatus Proximibacter</taxon>
    </lineage>
</organism>
<feature type="compositionally biased region" description="Basic and acidic residues" evidence="1">
    <location>
        <begin position="1"/>
        <end position="18"/>
    </location>
</feature>
<feature type="region of interest" description="Disordered" evidence="1">
    <location>
        <begin position="1"/>
        <end position="37"/>
    </location>
</feature>
<protein>
    <recommendedName>
        <fullName evidence="4">Arc-like DNA binding domain-containing protein</fullName>
    </recommendedName>
</protein>
<evidence type="ECO:0000313" key="2">
    <source>
        <dbReference type="EMBL" id="MBK8524874.1"/>
    </source>
</evidence>
<name>A0A9D7K3N6_9PROT</name>
<dbReference type="AlphaFoldDB" id="A0A9D7K3N6"/>
<evidence type="ECO:0008006" key="4">
    <source>
        <dbReference type="Google" id="ProtNLM"/>
    </source>
</evidence>
<evidence type="ECO:0000313" key="3">
    <source>
        <dbReference type="Proteomes" id="UP000886689"/>
    </source>
</evidence>
<proteinExistence type="predicted"/>
<accession>A0A9D7K3N6</accession>
<sequence>MVPKSNHGEFRHALHHAQEYSGNAAPAAAQAQERNHRSINGEMLAALDQYVSQQRPDKAQLLADIRTLRQKPPSTSPRKKIDRAKREGRP</sequence>
<evidence type="ECO:0000256" key="1">
    <source>
        <dbReference type="SAM" id="MobiDB-lite"/>
    </source>
</evidence>